<dbReference type="GO" id="GO:0032259">
    <property type="term" value="P:methylation"/>
    <property type="evidence" value="ECO:0007669"/>
    <property type="project" value="UniProtKB-KW"/>
</dbReference>
<dbReference type="InterPro" id="IPR050390">
    <property type="entry name" value="C5-Methyltransferase"/>
</dbReference>
<dbReference type="GO" id="GO:0003886">
    <property type="term" value="F:DNA (cytosine-5-)-methyltransferase activity"/>
    <property type="evidence" value="ECO:0007669"/>
    <property type="project" value="TreeGrafter"/>
</dbReference>
<organism evidence="9 10">
    <name type="scientific">Papaver atlanticum</name>
    <dbReference type="NCBI Taxonomy" id="357466"/>
    <lineage>
        <taxon>Eukaryota</taxon>
        <taxon>Viridiplantae</taxon>
        <taxon>Streptophyta</taxon>
        <taxon>Embryophyta</taxon>
        <taxon>Tracheophyta</taxon>
        <taxon>Spermatophyta</taxon>
        <taxon>Magnoliopsida</taxon>
        <taxon>Ranunculales</taxon>
        <taxon>Papaveraceae</taxon>
        <taxon>Papaveroideae</taxon>
        <taxon>Papaver</taxon>
    </lineage>
</organism>
<keyword evidence="3" id="KW-0808">Transferase</keyword>
<dbReference type="GO" id="GO:0003677">
    <property type="term" value="F:DNA binding"/>
    <property type="evidence" value="ECO:0007669"/>
    <property type="project" value="UniProtKB-KW"/>
</dbReference>
<dbReference type="Gene3D" id="3.40.50.150">
    <property type="entry name" value="Vaccinia Virus protein VP39"/>
    <property type="match status" value="1"/>
</dbReference>
<evidence type="ECO:0000256" key="5">
    <source>
        <dbReference type="ARBA" id="ARBA00022737"/>
    </source>
</evidence>
<evidence type="ECO:0000313" key="10">
    <source>
        <dbReference type="Proteomes" id="UP001202328"/>
    </source>
</evidence>
<gene>
    <name evidence="9" type="ORF">MKW98_013397</name>
</gene>
<dbReference type="EMBL" id="JAJJMB010008687">
    <property type="protein sequence ID" value="KAI3921463.1"/>
    <property type="molecule type" value="Genomic_DNA"/>
</dbReference>
<evidence type="ECO:0000256" key="1">
    <source>
        <dbReference type="ARBA" id="ARBA00004123"/>
    </source>
</evidence>
<dbReference type="PROSITE" id="PS51680">
    <property type="entry name" value="SAM_MT_DRM"/>
    <property type="match status" value="1"/>
</dbReference>
<dbReference type="PANTHER" id="PTHR23068">
    <property type="entry name" value="DNA CYTOSINE-5- -METHYLTRANSFERASE 3-RELATED"/>
    <property type="match status" value="1"/>
</dbReference>
<dbReference type="PANTHER" id="PTHR23068:SF56">
    <property type="entry name" value="DNA (CYTOSINE-5)-METHYLTRANSFERASE DRM2-LIKE"/>
    <property type="match status" value="1"/>
</dbReference>
<name>A0AAD4SVN4_9MAGN</name>
<keyword evidence="5" id="KW-0677">Repeat</keyword>
<evidence type="ECO:0000256" key="7">
    <source>
        <dbReference type="ARBA" id="ARBA00023242"/>
    </source>
</evidence>
<evidence type="ECO:0000256" key="3">
    <source>
        <dbReference type="ARBA" id="ARBA00022679"/>
    </source>
</evidence>
<keyword evidence="2" id="KW-0489">Methyltransferase</keyword>
<evidence type="ECO:0000256" key="6">
    <source>
        <dbReference type="ARBA" id="ARBA00023125"/>
    </source>
</evidence>
<dbReference type="AlphaFoldDB" id="A0AAD4SVN4"/>
<keyword evidence="4" id="KW-0949">S-adenosyl-L-methionine</keyword>
<feature type="domain" description="SAM-dependent MTase DRM-type" evidence="8">
    <location>
        <begin position="2"/>
        <end position="321"/>
    </location>
</feature>
<protein>
    <recommendedName>
        <fullName evidence="8">SAM-dependent MTase DRM-type domain-containing protein</fullName>
    </recommendedName>
</protein>
<dbReference type="InterPro" id="IPR029063">
    <property type="entry name" value="SAM-dependent_MTases_sf"/>
</dbReference>
<keyword evidence="10" id="KW-1185">Reference proteome</keyword>
<evidence type="ECO:0000313" key="9">
    <source>
        <dbReference type="EMBL" id="KAI3921463.1"/>
    </source>
</evidence>
<accession>A0AAD4SVN4</accession>
<comment type="subcellular location">
    <subcellularLocation>
        <location evidence="1">Nucleus</location>
    </subcellularLocation>
</comment>
<evidence type="ECO:0000256" key="4">
    <source>
        <dbReference type="ARBA" id="ARBA00022691"/>
    </source>
</evidence>
<evidence type="ECO:0000256" key="2">
    <source>
        <dbReference type="ARBA" id="ARBA00022603"/>
    </source>
</evidence>
<comment type="caution">
    <text evidence="9">The sequence shown here is derived from an EMBL/GenBank/DDBJ whole genome shotgun (WGS) entry which is preliminary data.</text>
</comment>
<proteinExistence type="predicted"/>
<evidence type="ECO:0000259" key="8">
    <source>
        <dbReference type="PROSITE" id="PS51680"/>
    </source>
</evidence>
<dbReference type="InterPro" id="IPR030380">
    <property type="entry name" value="SAM_MeTfrase_DRM"/>
</dbReference>
<dbReference type="GO" id="GO:0005634">
    <property type="term" value="C:nucleus"/>
    <property type="evidence" value="ECO:0007669"/>
    <property type="project" value="UniProtKB-SubCell"/>
</dbReference>
<reference evidence="9" key="1">
    <citation type="submission" date="2022-04" db="EMBL/GenBank/DDBJ databases">
        <title>A functionally conserved STORR gene fusion in Papaver species that diverged 16.8 million years ago.</title>
        <authorList>
            <person name="Catania T."/>
        </authorList>
    </citation>
    <scope>NUCLEOTIDE SEQUENCE</scope>
    <source>
        <strain evidence="9">S-188037</strain>
    </source>
</reference>
<keyword evidence="6" id="KW-0238">DNA-binding</keyword>
<sequence length="321" mass="35913">MRLKNKLPDSAIGPPFFYIEDVAVASKRKFLEDIESEFVDSKLFSPAARRRGFIHNLPTDNRFQLLPIPPLTIEASLPETTKWWPSWDSRTQLGCLLISTGSAELTPTCEAIKESLERSGGDPDAETKTFILFQCQKWNLVWTSKNSVAPLEPEETELLLGYPKFHTKVEGANRTDRYKALRNSFQVDALAYHISVLKDRFPKGISVLSLYSGIGGAELALYRLGIPLTFVVAVEPSIIKRKICKRWWVSSGQKGKLIDSIMDVKELTIESLRTLLNAYGGFDLVIGGSPCKNQPGTDKRIGNTLEGKLPVSSYDFCKILL</sequence>
<keyword evidence="7" id="KW-0539">Nucleus</keyword>
<dbReference type="SUPFAM" id="SSF53335">
    <property type="entry name" value="S-adenosyl-L-methionine-dependent methyltransferases"/>
    <property type="match status" value="2"/>
</dbReference>
<dbReference type="Proteomes" id="UP001202328">
    <property type="component" value="Unassembled WGS sequence"/>
</dbReference>